<name>A0A552UGE4_9SPHN</name>
<dbReference type="RefSeq" id="WP_143554848.1">
    <property type="nucleotide sequence ID" value="NZ_VJWA01000001.1"/>
</dbReference>
<gene>
    <name evidence="1" type="ORF">FMM06_03755</name>
</gene>
<protein>
    <submittedName>
        <fullName evidence="1">Ester cyclase</fullName>
    </submittedName>
</protein>
<dbReference type="PANTHER" id="PTHR38436">
    <property type="entry name" value="POLYKETIDE CYCLASE SNOAL-LIKE DOMAIN"/>
    <property type="match status" value="1"/>
</dbReference>
<dbReference type="PANTHER" id="PTHR38436:SF1">
    <property type="entry name" value="ESTER CYCLASE"/>
    <property type="match status" value="1"/>
</dbReference>
<dbReference type="GO" id="GO:0030638">
    <property type="term" value="P:polyketide metabolic process"/>
    <property type="evidence" value="ECO:0007669"/>
    <property type="project" value="InterPro"/>
</dbReference>
<dbReference type="OrthoDB" id="129343at2"/>
<keyword evidence="2" id="KW-1185">Reference proteome</keyword>
<dbReference type="Gene3D" id="3.10.450.50">
    <property type="match status" value="1"/>
</dbReference>
<sequence>MTKEANLAATERWGAEVASAGRYDVLDEILAPSFVDHDPAPDQTPDIEGLKGFFRTMRMAFPDLKAEPVEITASDDHVAMRYTISGTHQGKFQGVAPTGRSFKVAALQLARFENGQCVERWGSTDELGMLKQLGILADVAG</sequence>
<dbReference type="InterPro" id="IPR009959">
    <property type="entry name" value="Cyclase_SnoaL-like"/>
</dbReference>
<dbReference type="AlphaFoldDB" id="A0A552UGE4"/>
<organism evidence="1 2">
    <name type="scientific">Glacieibacterium frigidum</name>
    <dbReference type="NCBI Taxonomy" id="2593303"/>
    <lineage>
        <taxon>Bacteria</taxon>
        <taxon>Pseudomonadati</taxon>
        <taxon>Pseudomonadota</taxon>
        <taxon>Alphaproteobacteria</taxon>
        <taxon>Sphingomonadales</taxon>
        <taxon>Sphingosinicellaceae</taxon>
        <taxon>Glacieibacterium</taxon>
    </lineage>
</organism>
<comment type="caution">
    <text evidence="1">The sequence shown here is derived from an EMBL/GenBank/DDBJ whole genome shotgun (WGS) entry which is preliminary data.</text>
</comment>
<evidence type="ECO:0000313" key="2">
    <source>
        <dbReference type="Proteomes" id="UP000317894"/>
    </source>
</evidence>
<dbReference type="SUPFAM" id="SSF54427">
    <property type="entry name" value="NTF2-like"/>
    <property type="match status" value="1"/>
</dbReference>
<proteinExistence type="predicted"/>
<evidence type="ECO:0000313" key="1">
    <source>
        <dbReference type="EMBL" id="TRW17303.1"/>
    </source>
</evidence>
<accession>A0A552UGE4</accession>
<dbReference type="InterPro" id="IPR032710">
    <property type="entry name" value="NTF2-like_dom_sf"/>
</dbReference>
<dbReference type="Pfam" id="PF07366">
    <property type="entry name" value="SnoaL"/>
    <property type="match status" value="1"/>
</dbReference>
<dbReference type="EMBL" id="VJWA01000001">
    <property type="protein sequence ID" value="TRW17303.1"/>
    <property type="molecule type" value="Genomic_DNA"/>
</dbReference>
<dbReference type="Proteomes" id="UP000317894">
    <property type="component" value="Unassembled WGS sequence"/>
</dbReference>
<reference evidence="1 2" key="1">
    <citation type="submission" date="2019-07" db="EMBL/GenBank/DDBJ databases">
        <title>Novel species isolated from glacier.</title>
        <authorList>
            <person name="Liu Q."/>
            <person name="Xin Y.-H."/>
        </authorList>
    </citation>
    <scope>NUCLEOTIDE SEQUENCE [LARGE SCALE GENOMIC DNA]</scope>
    <source>
        <strain evidence="1 2">LB1R16</strain>
    </source>
</reference>